<dbReference type="PROSITE" id="PS50893">
    <property type="entry name" value="ABC_TRANSPORTER_2"/>
    <property type="match status" value="1"/>
</dbReference>
<dbReference type="SMART" id="SM00382">
    <property type="entry name" value="AAA"/>
    <property type="match status" value="1"/>
</dbReference>
<dbReference type="GO" id="GO:0055085">
    <property type="term" value="P:transmembrane transport"/>
    <property type="evidence" value="ECO:0007669"/>
    <property type="project" value="InterPro"/>
</dbReference>
<evidence type="ECO:0000256" key="6">
    <source>
        <dbReference type="ARBA" id="ARBA00022692"/>
    </source>
</evidence>
<accession>A0A6L3VZF4</accession>
<evidence type="ECO:0000259" key="13">
    <source>
        <dbReference type="PROSITE" id="PS50893"/>
    </source>
</evidence>
<feature type="transmembrane region" description="Helical" evidence="11">
    <location>
        <begin position="80"/>
        <end position="105"/>
    </location>
</feature>
<feature type="transmembrane region" description="Helical" evidence="11">
    <location>
        <begin position="117"/>
        <end position="136"/>
    </location>
</feature>
<feature type="transmembrane region" description="Helical" evidence="11">
    <location>
        <begin position="242"/>
        <end position="266"/>
    </location>
</feature>
<feature type="domain" description="ABC transporter" evidence="13">
    <location>
        <begin position="318"/>
        <end position="566"/>
    </location>
</feature>
<evidence type="ECO:0000256" key="10">
    <source>
        <dbReference type="ARBA" id="ARBA00023136"/>
    </source>
</evidence>
<dbReference type="CDD" id="cd06261">
    <property type="entry name" value="TM_PBP2"/>
    <property type="match status" value="1"/>
</dbReference>
<dbReference type="InterPro" id="IPR000515">
    <property type="entry name" value="MetI-like"/>
</dbReference>
<keyword evidence="9 11" id="KW-1133">Transmembrane helix</keyword>
<feature type="transmembrane region" description="Helical" evidence="11">
    <location>
        <begin position="20"/>
        <end position="39"/>
    </location>
</feature>
<comment type="caution">
    <text evidence="15">The sequence shown here is derived from an EMBL/GenBank/DDBJ whole genome shotgun (WGS) entry which is preliminary data.</text>
</comment>
<dbReference type="InterPro" id="IPR013563">
    <property type="entry name" value="Oligopep_ABC_C"/>
</dbReference>
<dbReference type="GO" id="GO:0005886">
    <property type="term" value="C:plasma membrane"/>
    <property type="evidence" value="ECO:0007669"/>
    <property type="project" value="UniProtKB-SubCell"/>
</dbReference>
<keyword evidence="10 11" id="KW-0472">Membrane</keyword>
<dbReference type="RefSeq" id="WP_151539618.1">
    <property type="nucleotide sequence ID" value="NZ_WBMR01000018.1"/>
</dbReference>
<dbReference type="AlphaFoldDB" id="A0A6L3VZF4"/>
<evidence type="ECO:0000313" key="15">
    <source>
        <dbReference type="EMBL" id="KAB2384838.1"/>
    </source>
</evidence>
<dbReference type="InterPro" id="IPR017871">
    <property type="entry name" value="ABC_transporter-like_CS"/>
</dbReference>
<keyword evidence="16" id="KW-1185">Reference proteome</keyword>
<dbReference type="GO" id="GO:0015833">
    <property type="term" value="P:peptide transport"/>
    <property type="evidence" value="ECO:0007669"/>
    <property type="project" value="InterPro"/>
</dbReference>
<keyword evidence="5" id="KW-1003">Cell membrane</keyword>
<dbReference type="InterPro" id="IPR050388">
    <property type="entry name" value="ABC_Ni/Peptide_Import"/>
</dbReference>
<feature type="domain" description="ABC transmembrane type-1" evidence="14">
    <location>
        <begin position="78"/>
        <end position="267"/>
    </location>
</feature>
<organism evidence="15 16">
    <name type="scientific">Actinomadura montaniterrae</name>
    <dbReference type="NCBI Taxonomy" id="1803903"/>
    <lineage>
        <taxon>Bacteria</taxon>
        <taxon>Bacillati</taxon>
        <taxon>Actinomycetota</taxon>
        <taxon>Actinomycetes</taxon>
        <taxon>Streptosporangiales</taxon>
        <taxon>Thermomonosporaceae</taxon>
        <taxon>Actinomadura</taxon>
    </lineage>
</organism>
<evidence type="ECO:0000256" key="11">
    <source>
        <dbReference type="RuleBase" id="RU363032"/>
    </source>
</evidence>
<evidence type="ECO:0000256" key="12">
    <source>
        <dbReference type="SAM" id="MobiDB-lite"/>
    </source>
</evidence>
<dbReference type="EMBL" id="WBMR01000018">
    <property type="protein sequence ID" value="KAB2384838.1"/>
    <property type="molecule type" value="Genomic_DNA"/>
</dbReference>
<evidence type="ECO:0000256" key="3">
    <source>
        <dbReference type="ARBA" id="ARBA00005417"/>
    </source>
</evidence>
<keyword evidence="4 11" id="KW-0813">Transport</keyword>
<name>A0A6L3VZF4_9ACTN</name>
<sequence>MRRRLRGLPAAVLSSPTAPLALLLVAAFVVIGVIGPGVWGDAAVKVRPDLAYQGPSARALLGTDSLGRDVLARTLAATRLSLLLAIAATCVATVIGVPAGVLAGLAGPRVRRWTARGVGLALAVPGILVALFLIAVTGPGNLGMVLGVGIGISPLFARAAQTLATSIAELDYMAAAKVIGVSRRRLLTRYVLLNTAEPLILQIGVGANLSLVAVAALSYLGVGVQAPDYDWGAVLHSGLEALYTSPLAAITPGAAITLAGVMFSLLGEAIARSLNPALRIAAGRKERTPRGTPANDDAPTAEKSVEAAMDNAPAVARIRGLQVEFGHGRSTVAAVRGVDLDIRAGEVLGVVGESGSGKSVTALALAGLLPPSARMRAATLEFQGVDLATAGRRARRAALANRLSVVFQDPMSSLNPLIRIGRQLTERVRVHDGLDRASALGRAEERLTTVGLSAPKRRLRQYPHELSGGMRQRAMIAMALMSDPALIIADEPTTALDVTIQRQILDVLLEVNDRSGTAVLFISHDLAVVGEICDRIVVMYLGRIVEVLDRAMLDSPSHPYTRALLGAVIDLDTDPASPLTTISGQAGPSDSASAGCPFAPRCPEAMERCRTEMPGLEPEAGVGHMVACWARTTAPIAERVG</sequence>
<keyword evidence="7" id="KW-0547">Nucleotide-binding</keyword>
<dbReference type="Pfam" id="PF00005">
    <property type="entry name" value="ABC_tran"/>
    <property type="match status" value="1"/>
</dbReference>
<dbReference type="SUPFAM" id="SSF52540">
    <property type="entry name" value="P-loop containing nucleoside triphosphate hydrolases"/>
    <property type="match status" value="1"/>
</dbReference>
<dbReference type="OrthoDB" id="9809030at2"/>
<evidence type="ECO:0000256" key="2">
    <source>
        <dbReference type="ARBA" id="ARBA00004202"/>
    </source>
</evidence>
<evidence type="ECO:0000313" key="16">
    <source>
        <dbReference type="Proteomes" id="UP000483004"/>
    </source>
</evidence>
<dbReference type="Proteomes" id="UP000483004">
    <property type="component" value="Unassembled WGS sequence"/>
</dbReference>
<evidence type="ECO:0000256" key="7">
    <source>
        <dbReference type="ARBA" id="ARBA00022741"/>
    </source>
</evidence>
<keyword evidence="8 15" id="KW-0067">ATP-binding</keyword>
<feature type="transmembrane region" description="Helical" evidence="11">
    <location>
        <begin position="199"/>
        <end position="222"/>
    </location>
</feature>
<dbReference type="GO" id="GO:0016887">
    <property type="term" value="F:ATP hydrolysis activity"/>
    <property type="evidence" value="ECO:0007669"/>
    <property type="project" value="InterPro"/>
</dbReference>
<dbReference type="InterPro" id="IPR003439">
    <property type="entry name" value="ABC_transporter-like_ATP-bd"/>
</dbReference>
<dbReference type="SUPFAM" id="SSF161098">
    <property type="entry name" value="MetI-like"/>
    <property type="match status" value="1"/>
</dbReference>
<dbReference type="PROSITE" id="PS50928">
    <property type="entry name" value="ABC_TM1"/>
    <property type="match status" value="1"/>
</dbReference>
<dbReference type="PANTHER" id="PTHR43297:SF2">
    <property type="entry name" value="DIPEPTIDE TRANSPORT ATP-BINDING PROTEIN DPPD"/>
    <property type="match status" value="1"/>
</dbReference>
<protein>
    <submittedName>
        <fullName evidence="15">Dipeptide/oligopeptide/nickel ABC transporter permease/ATP-binding protein</fullName>
    </submittedName>
</protein>
<evidence type="ECO:0000256" key="5">
    <source>
        <dbReference type="ARBA" id="ARBA00022475"/>
    </source>
</evidence>
<feature type="region of interest" description="Disordered" evidence="12">
    <location>
        <begin position="282"/>
        <end position="303"/>
    </location>
</feature>
<proteinExistence type="inferred from homology"/>
<dbReference type="NCBIfam" id="TIGR01727">
    <property type="entry name" value="oligo_HPY"/>
    <property type="match status" value="1"/>
</dbReference>
<evidence type="ECO:0000256" key="1">
    <source>
        <dbReference type="ARBA" id="ARBA00004141"/>
    </source>
</evidence>
<evidence type="ECO:0000256" key="9">
    <source>
        <dbReference type="ARBA" id="ARBA00022989"/>
    </source>
</evidence>
<comment type="subcellular location">
    <subcellularLocation>
        <location evidence="11">Cell membrane</location>
        <topology evidence="11">Multi-pass membrane protein</topology>
    </subcellularLocation>
    <subcellularLocation>
        <location evidence="2">Cell membrane</location>
        <topology evidence="2">Peripheral membrane protein</topology>
    </subcellularLocation>
    <subcellularLocation>
        <location evidence="1">Membrane</location>
        <topology evidence="1">Multi-pass membrane protein</topology>
    </subcellularLocation>
</comment>
<dbReference type="FunFam" id="3.40.50.300:FF:000016">
    <property type="entry name" value="Oligopeptide ABC transporter ATP-binding component"/>
    <property type="match status" value="1"/>
</dbReference>
<evidence type="ECO:0000259" key="14">
    <source>
        <dbReference type="PROSITE" id="PS50928"/>
    </source>
</evidence>
<comment type="similarity">
    <text evidence="3">Belongs to the ABC transporter superfamily.</text>
</comment>
<dbReference type="Gene3D" id="1.10.3720.10">
    <property type="entry name" value="MetI-like"/>
    <property type="match status" value="1"/>
</dbReference>
<dbReference type="PANTHER" id="PTHR43297">
    <property type="entry name" value="OLIGOPEPTIDE TRANSPORT ATP-BINDING PROTEIN APPD"/>
    <property type="match status" value="1"/>
</dbReference>
<reference evidence="15 16" key="1">
    <citation type="submission" date="2019-09" db="EMBL/GenBank/DDBJ databases">
        <title>Actinomadura physcomitrii sp. nov., a novel actinomycete isolated from moss [Physcomitrium sphaericum (Ludw) Fuernr].</title>
        <authorList>
            <person name="Liu C."/>
            <person name="Zhuang X."/>
        </authorList>
    </citation>
    <scope>NUCLEOTIDE SEQUENCE [LARGE SCALE GENOMIC DNA]</scope>
    <source>
        <strain evidence="15 16">CYP1-1B</strain>
    </source>
</reference>
<gene>
    <name evidence="15" type="ORF">F9B16_09420</name>
</gene>
<evidence type="ECO:0000256" key="8">
    <source>
        <dbReference type="ARBA" id="ARBA00022840"/>
    </source>
</evidence>
<dbReference type="InterPro" id="IPR027417">
    <property type="entry name" value="P-loop_NTPase"/>
</dbReference>
<keyword evidence="6 11" id="KW-0812">Transmembrane</keyword>
<comment type="similarity">
    <text evidence="11">Belongs to the binding-protein-dependent transport system permease family.</text>
</comment>
<dbReference type="InterPro" id="IPR035906">
    <property type="entry name" value="MetI-like_sf"/>
</dbReference>
<evidence type="ECO:0000256" key="4">
    <source>
        <dbReference type="ARBA" id="ARBA00022448"/>
    </source>
</evidence>
<dbReference type="Gene3D" id="3.40.50.300">
    <property type="entry name" value="P-loop containing nucleotide triphosphate hydrolases"/>
    <property type="match status" value="1"/>
</dbReference>
<dbReference type="Pfam" id="PF00528">
    <property type="entry name" value="BPD_transp_1"/>
    <property type="match status" value="1"/>
</dbReference>
<dbReference type="InterPro" id="IPR003593">
    <property type="entry name" value="AAA+_ATPase"/>
</dbReference>
<dbReference type="PROSITE" id="PS00211">
    <property type="entry name" value="ABC_TRANSPORTER_1"/>
    <property type="match status" value="1"/>
</dbReference>
<dbReference type="Pfam" id="PF08352">
    <property type="entry name" value="oligo_HPY"/>
    <property type="match status" value="1"/>
</dbReference>
<dbReference type="CDD" id="cd03257">
    <property type="entry name" value="ABC_NikE_OppD_transporters"/>
    <property type="match status" value="1"/>
</dbReference>
<dbReference type="GO" id="GO:0005524">
    <property type="term" value="F:ATP binding"/>
    <property type="evidence" value="ECO:0007669"/>
    <property type="project" value="UniProtKB-KW"/>
</dbReference>